<gene>
    <name evidence="4" type="ORF">CGC21_38635</name>
</gene>
<dbReference type="Proteomes" id="UP000318447">
    <property type="component" value="Unassembled WGS sequence"/>
</dbReference>
<sequence>MHPNVAKMQPETSYSCLKRCFIAIFSFCAIYTTGMIQECIRAERTNNLFLYPSLLLIAAFFSMWGYTAQYKIPQDPLWYRHHETYMLIASIFICFGFCMLIVAIYPIYRMWSCAIVLLWVVLIGNVNGAVTYIMSHLSKRKSTDPRFAKHFRPAEREDDVGASDVVSTVSSDMSEHTSSASNNSHSRTIGEEGDDCMSLPQEEEAALDDEVVAWVPDEVEFIAARRRVAIVNCDWDHVRAVDLYAILFHALPLGGQLLDVSVYRSEFGKRMLEHERMHGPDLWVHGGDAKVAADGKSGPEEGAGGAMPEPEELPEDVSEDAVSEPRSDGWADDDPRMMTEQGEDGEWFSDGKYRRYEMDRMKYYYAVATFDSADTAAMVYNELDGMDIEASGVVLDLRYVDDEEMFESPVSRADRIPANFKPLACFKMSALSQSKFRISWDQDDVFRHQSLQDSFTGTTEEDDLAAYLAPADSDDEMDSNPLDQEKKAREKRRIRRRYAALLEEATLDMDVDTKAASLQRDARLRQKMKAADLAKQAELKYKLRRKEMKKSKKDMLRQEREAGKAYQAAHEAENRQKLRELMGTDDGTVRVSGKERRKAHARQVKERLAEERAAKKKMRAANQLGVTQQVQHTRREQEAEKAVWQIDDRFKMKLLSDPRFHLEVSQKDKRVADGVAQLASTVAKARQGKRGRSDGDGKYTAAGNSVDDTVDFFLAKKALK</sequence>
<organism evidence="4 5">
    <name type="scientific">Leishmania donovani</name>
    <dbReference type="NCBI Taxonomy" id="5661"/>
    <lineage>
        <taxon>Eukaryota</taxon>
        <taxon>Discoba</taxon>
        <taxon>Euglenozoa</taxon>
        <taxon>Kinetoplastea</taxon>
        <taxon>Metakinetoplastina</taxon>
        <taxon>Trypanosomatida</taxon>
        <taxon>Trypanosomatidae</taxon>
        <taxon>Leishmaniinae</taxon>
        <taxon>Leishmania</taxon>
    </lineage>
</organism>
<comment type="caution">
    <text evidence="4">The sequence shown here is derived from an EMBL/GenBank/DDBJ whole genome shotgun (WGS) entry which is preliminary data.</text>
</comment>
<dbReference type="GO" id="GO:0003723">
    <property type="term" value="F:RNA binding"/>
    <property type="evidence" value="ECO:0007669"/>
    <property type="project" value="TreeGrafter"/>
</dbReference>
<feature type="transmembrane region" description="Helical" evidence="2">
    <location>
        <begin position="87"/>
        <end position="108"/>
    </location>
</feature>
<dbReference type="PANTHER" id="PTHR12202:SF0">
    <property type="entry name" value="ESF1 HOMOLOG"/>
    <property type="match status" value="1"/>
</dbReference>
<feature type="domain" description="ESF1 RRM" evidence="3">
    <location>
        <begin position="333"/>
        <end position="409"/>
    </location>
</feature>
<dbReference type="VEuPathDB" id="TriTrypDB:LDHU3_36.9100"/>
<dbReference type="EMBL" id="RHLC01000055">
    <property type="protein sequence ID" value="TPP53343.1"/>
    <property type="molecule type" value="Genomic_DNA"/>
</dbReference>
<feature type="region of interest" description="Disordered" evidence="1">
    <location>
        <begin position="590"/>
        <end position="637"/>
    </location>
</feature>
<feature type="compositionally biased region" description="Basic and acidic residues" evidence="1">
    <location>
        <begin position="323"/>
        <end position="337"/>
    </location>
</feature>
<protein>
    <submittedName>
        <fullName evidence="4">Putative integral membrane protein</fullName>
    </submittedName>
</protein>
<dbReference type="VEuPathDB" id="TriTrypDB:LdCL_360080700"/>
<dbReference type="AlphaFoldDB" id="A0A504XXH9"/>
<proteinExistence type="predicted"/>
<feature type="transmembrane region" description="Helical" evidence="2">
    <location>
        <begin position="114"/>
        <end position="134"/>
    </location>
</feature>
<feature type="domain" description="ESF1 RRM" evidence="3">
    <location>
        <begin position="226"/>
        <end position="298"/>
    </location>
</feature>
<dbReference type="GO" id="GO:0006364">
    <property type="term" value="P:rRNA processing"/>
    <property type="evidence" value="ECO:0007669"/>
    <property type="project" value="InterPro"/>
</dbReference>
<name>A0A504XXH9_LEIDO</name>
<keyword evidence="2" id="KW-0812">Transmembrane</keyword>
<dbReference type="InterPro" id="IPR033579">
    <property type="entry name" value="TMEM128"/>
</dbReference>
<feature type="region of interest" description="Disordered" evidence="1">
    <location>
        <begin position="290"/>
        <end position="343"/>
    </location>
</feature>
<dbReference type="InterPro" id="IPR039754">
    <property type="entry name" value="Esf1"/>
</dbReference>
<feature type="compositionally biased region" description="Polar residues" evidence="1">
    <location>
        <begin position="176"/>
        <end position="187"/>
    </location>
</feature>
<dbReference type="Pfam" id="PF20479">
    <property type="entry name" value="TMEM128"/>
    <property type="match status" value="1"/>
</dbReference>
<keyword evidence="2" id="KW-0472">Membrane</keyword>
<dbReference type="PANTHER" id="PTHR12202">
    <property type="entry name" value="ESF1 HOMOLOG"/>
    <property type="match status" value="1"/>
</dbReference>
<accession>A0A504XXH9</accession>
<evidence type="ECO:0000259" key="3">
    <source>
        <dbReference type="Pfam" id="PF25121"/>
    </source>
</evidence>
<feature type="region of interest" description="Disordered" evidence="1">
    <location>
        <begin position="684"/>
        <end position="704"/>
    </location>
</feature>
<dbReference type="VEuPathDB" id="TriTrypDB:LdCL_360080600"/>
<evidence type="ECO:0000313" key="5">
    <source>
        <dbReference type="Proteomes" id="UP000318447"/>
    </source>
</evidence>
<reference evidence="5" key="1">
    <citation type="submission" date="2019-02" db="EMBL/GenBank/DDBJ databases">
        <title>FDA dAtabase for Regulatory Grade micrObial Sequences (FDA-ARGOS): Supporting development and validation of Infectious Disease Dx tests.</title>
        <authorList>
            <person name="Duncan R."/>
            <person name="Fisher C."/>
            <person name="Tallon L."/>
            <person name="Sadzewicz L."/>
            <person name="Sengamalay N."/>
            <person name="Ott S."/>
            <person name="Godinez A."/>
            <person name="Nagaraj S."/>
            <person name="Vavikolanu K."/>
            <person name="Nadendla S."/>
            <person name="Aluvathingal J."/>
            <person name="Sichtig H."/>
        </authorList>
    </citation>
    <scope>NUCLEOTIDE SEQUENCE [LARGE SCALE GENOMIC DNA]</scope>
    <source>
        <strain evidence="5">FDAARGOS_361</strain>
    </source>
</reference>
<evidence type="ECO:0000256" key="1">
    <source>
        <dbReference type="SAM" id="MobiDB-lite"/>
    </source>
</evidence>
<feature type="compositionally biased region" description="Acidic residues" evidence="1">
    <location>
        <begin position="309"/>
        <end position="322"/>
    </location>
</feature>
<feature type="compositionally biased region" description="Basic and acidic residues" evidence="1">
    <location>
        <begin position="290"/>
        <end position="299"/>
    </location>
</feature>
<keyword evidence="2" id="KW-1133">Transmembrane helix</keyword>
<dbReference type="Pfam" id="PF25121">
    <property type="entry name" value="RRM_ESF1"/>
    <property type="match status" value="2"/>
</dbReference>
<feature type="region of interest" description="Disordered" evidence="1">
    <location>
        <begin position="172"/>
        <end position="195"/>
    </location>
</feature>
<dbReference type="InterPro" id="IPR056750">
    <property type="entry name" value="RRM_ESF1"/>
</dbReference>
<evidence type="ECO:0000256" key="2">
    <source>
        <dbReference type="SAM" id="Phobius"/>
    </source>
</evidence>
<feature type="transmembrane region" description="Helical" evidence="2">
    <location>
        <begin position="48"/>
        <end position="66"/>
    </location>
</feature>
<feature type="region of interest" description="Disordered" evidence="1">
    <location>
        <begin position="470"/>
        <end position="490"/>
    </location>
</feature>
<dbReference type="VEuPathDB" id="TriTrypDB:LdBPK_366820.1"/>
<feature type="transmembrane region" description="Helical" evidence="2">
    <location>
        <begin position="20"/>
        <end position="36"/>
    </location>
</feature>
<evidence type="ECO:0000313" key="4">
    <source>
        <dbReference type="EMBL" id="TPP53343.1"/>
    </source>
</evidence>
<dbReference type="VEuPathDB" id="TriTrypDB:LDHU3_36.9080"/>
<dbReference type="VEuPathDB" id="TriTrypDB:LdBPK_366810.1"/>
<feature type="compositionally biased region" description="Basic and acidic residues" evidence="1">
    <location>
        <begin position="603"/>
        <end position="613"/>
    </location>
</feature>